<sequence>MTPRKRLVGLGAFALASSLVLTACGGGGGGDDTGDGNSTGIVTVGNGEPQNPIIPTMTNETFGSKVTSNVFAGLVYYDAEGVVHNEVAESIESEDNKVWTITLKDGWTFSDGTPVTAQSFVDAWNYGAYAPNAQNLSYFFEPIEGFTDVQFAEDQLDKDGAPKEGEVPASETMSGLEAVSETELQVTLAQPESDFPLRLGYSAFYPLPESFHDDPEAFGEEPIGNGPYVLDTWEHNRLIELRPNDSYAGEREVQNGGVDLVAYTDEDSAYNDLLDGNLDIVTNVPASAFGTFEEELGDRAVNQPAAVIQVINVPEYVEGFQGEAGLLRRQAISMAIDRDQVTETVFSGSRTPATDFTSPVINGWSDDLEGNEVLDYNPEEAKRLWDEAEAIEPWGDEPLYIASNADSDHQSWIDPTCNGIRDTLGIDCEFDAYPTFDEFLDARDNEQIKGLFRGGWQADYPAMSNFLGPIYGTGAGSNDMGYSSEEFDAKLDEAAGESDPDAAIELYKEAQTILFQDLPGIPLWYNNATGGWSEAVDNVVFGWDSDPLLYQVTKSE</sequence>
<evidence type="ECO:0000259" key="2">
    <source>
        <dbReference type="Pfam" id="PF00496"/>
    </source>
</evidence>
<protein>
    <submittedName>
        <fullName evidence="3">Oligopeptide transport system substrate-binding protein</fullName>
    </submittedName>
</protein>
<dbReference type="PIRSF" id="PIRSF002741">
    <property type="entry name" value="MppA"/>
    <property type="match status" value="1"/>
</dbReference>
<comment type="caution">
    <text evidence="3">The sequence shown here is derived from an EMBL/GenBank/DDBJ whole genome shotgun (WGS) entry which is preliminary data.</text>
</comment>
<dbReference type="RefSeq" id="WP_274995961.1">
    <property type="nucleotide sequence ID" value="NZ_JAJQQP010000011.1"/>
</dbReference>
<feature type="domain" description="Solute-binding protein family 5" evidence="2">
    <location>
        <begin position="83"/>
        <end position="477"/>
    </location>
</feature>
<reference evidence="3 4" key="1">
    <citation type="submission" date="2023-07" db="EMBL/GenBank/DDBJ databases">
        <title>Sequencing the genomes of 1000 actinobacteria strains.</title>
        <authorList>
            <person name="Klenk H.-P."/>
        </authorList>
    </citation>
    <scope>NUCLEOTIDE SEQUENCE [LARGE SCALE GENOMIC DNA]</scope>
    <source>
        <strain evidence="3 4">DSM 45554</strain>
    </source>
</reference>
<gene>
    <name evidence="3" type="ORF">J2S48_003743</name>
</gene>
<keyword evidence="4" id="KW-1185">Reference proteome</keyword>
<dbReference type="Gene3D" id="3.10.105.10">
    <property type="entry name" value="Dipeptide-binding Protein, Domain 3"/>
    <property type="match status" value="1"/>
</dbReference>
<evidence type="ECO:0000256" key="1">
    <source>
        <dbReference type="SAM" id="SignalP"/>
    </source>
</evidence>
<evidence type="ECO:0000313" key="4">
    <source>
        <dbReference type="Proteomes" id="UP001183585"/>
    </source>
</evidence>
<dbReference type="SUPFAM" id="SSF53850">
    <property type="entry name" value="Periplasmic binding protein-like II"/>
    <property type="match status" value="1"/>
</dbReference>
<dbReference type="InterPro" id="IPR039424">
    <property type="entry name" value="SBP_5"/>
</dbReference>
<organism evidence="3 4">
    <name type="scientific">Promicromonospora iranensis</name>
    <dbReference type="NCBI Taxonomy" id="1105144"/>
    <lineage>
        <taxon>Bacteria</taxon>
        <taxon>Bacillati</taxon>
        <taxon>Actinomycetota</taxon>
        <taxon>Actinomycetes</taxon>
        <taxon>Micrococcales</taxon>
        <taxon>Promicromonosporaceae</taxon>
        <taxon>Promicromonospora</taxon>
    </lineage>
</organism>
<feature type="chain" id="PRO_5047336595" evidence="1">
    <location>
        <begin position="24"/>
        <end position="556"/>
    </location>
</feature>
<name>A0ABU2CSB2_9MICO</name>
<dbReference type="PANTHER" id="PTHR30290:SF83">
    <property type="entry name" value="ABC TRANSPORTER SUBSTRATE-BINDING PROTEIN"/>
    <property type="match status" value="1"/>
</dbReference>
<dbReference type="Gene3D" id="3.90.76.10">
    <property type="entry name" value="Dipeptide-binding Protein, Domain 1"/>
    <property type="match status" value="1"/>
</dbReference>
<accession>A0ABU2CSB2</accession>
<dbReference type="Proteomes" id="UP001183585">
    <property type="component" value="Unassembled WGS sequence"/>
</dbReference>
<dbReference type="InterPro" id="IPR000914">
    <property type="entry name" value="SBP_5_dom"/>
</dbReference>
<dbReference type="EMBL" id="JAVDYE010000001">
    <property type="protein sequence ID" value="MDR7384228.1"/>
    <property type="molecule type" value="Genomic_DNA"/>
</dbReference>
<keyword evidence="1" id="KW-0732">Signal</keyword>
<proteinExistence type="predicted"/>
<dbReference type="CDD" id="cd00995">
    <property type="entry name" value="PBP2_NikA_DppA_OppA_like"/>
    <property type="match status" value="1"/>
</dbReference>
<dbReference type="PROSITE" id="PS51257">
    <property type="entry name" value="PROKAR_LIPOPROTEIN"/>
    <property type="match status" value="1"/>
</dbReference>
<dbReference type="InterPro" id="IPR030678">
    <property type="entry name" value="Peptide/Ni-bd"/>
</dbReference>
<evidence type="ECO:0000313" key="3">
    <source>
        <dbReference type="EMBL" id="MDR7384228.1"/>
    </source>
</evidence>
<dbReference type="PANTHER" id="PTHR30290">
    <property type="entry name" value="PERIPLASMIC BINDING COMPONENT OF ABC TRANSPORTER"/>
    <property type="match status" value="1"/>
</dbReference>
<dbReference type="Pfam" id="PF00496">
    <property type="entry name" value="SBP_bac_5"/>
    <property type="match status" value="1"/>
</dbReference>
<feature type="signal peptide" evidence="1">
    <location>
        <begin position="1"/>
        <end position="23"/>
    </location>
</feature>
<dbReference type="Gene3D" id="3.40.190.10">
    <property type="entry name" value="Periplasmic binding protein-like II"/>
    <property type="match status" value="1"/>
</dbReference>